<dbReference type="EMBL" id="GFTR01000129">
    <property type="protein sequence ID" value="JAW16297.1"/>
    <property type="molecule type" value="Transcribed_RNA"/>
</dbReference>
<evidence type="ECO:0000256" key="1">
    <source>
        <dbReference type="SAM" id="SignalP"/>
    </source>
</evidence>
<feature type="chain" id="PRO_5012623768" evidence="1">
    <location>
        <begin position="20"/>
        <end position="68"/>
    </location>
</feature>
<accession>A0A224XUS1</accession>
<dbReference type="AlphaFoldDB" id="A0A224XUS1"/>
<proteinExistence type="predicted"/>
<protein>
    <submittedName>
        <fullName evidence="2">Putative secreted protein</fullName>
    </submittedName>
</protein>
<organism evidence="2">
    <name type="scientific">Panstrongylus lignarius</name>
    <dbReference type="NCBI Taxonomy" id="156445"/>
    <lineage>
        <taxon>Eukaryota</taxon>
        <taxon>Metazoa</taxon>
        <taxon>Ecdysozoa</taxon>
        <taxon>Arthropoda</taxon>
        <taxon>Hexapoda</taxon>
        <taxon>Insecta</taxon>
        <taxon>Pterygota</taxon>
        <taxon>Neoptera</taxon>
        <taxon>Paraneoptera</taxon>
        <taxon>Hemiptera</taxon>
        <taxon>Heteroptera</taxon>
        <taxon>Panheteroptera</taxon>
        <taxon>Cimicomorpha</taxon>
        <taxon>Reduviidae</taxon>
        <taxon>Triatominae</taxon>
        <taxon>Panstrongylus</taxon>
    </lineage>
</organism>
<sequence>MQWLLLLLWYNLLWPRCRRAMYYMCCHIRCFTFHQLFQHESIGLVYKRFVKSIAGIVFAIKMGSPMRN</sequence>
<keyword evidence="1" id="KW-0732">Signal</keyword>
<name>A0A224XUS1_9HEMI</name>
<evidence type="ECO:0000313" key="2">
    <source>
        <dbReference type="EMBL" id="JAW16297.1"/>
    </source>
</evidence>
<feature type="signal peptide" evidence="1">
    <location>
        <begin position="1"/>
        <end position="19"/>
    </location>
</feature>
<reference evidence="2" key="1">
    <citation type="journal article" date="2018" name="PLoS Negl. Trop. Dis.">
        <title>An insight into the salivary gland and fat body transcriptome of Panstrongylus lignarius (Hemiptera: Heteroptera), the main vector of Chagas disease in Peru.</title>
        <authorList>
            <person name="Nevoa J.C."/>
            <person name="Mendes M.T."/>
            <person name="da Silva M.V."/>
            <person name="Soares S.C."/>
            <person name="Oliveira C.J.F."/>
            <person name="Ribeiro J.M.C."/>
        </authorList>
    </citation>
    <scope>NUCLEOTIDE SEQUENCE</scope>
</reference>